<feature type="compositionally biased region" description="Polar residues" evidence="2">
    <location>
        <begin position="635"/>
        <end position="653"/>
    </location>
</feature>
<feature type="compositionally biased region" description="Basic and acidic residues" evidence="2">
    <location>
        <begin position="328"/>
        <end position="338"/>
    </location>
</feature>
<feature type="coiled-coil region" evidence="1">
    <location>
        <begin position="104"/>
        <end position="205"/>
    </location>
</feature>
<keyword evidence="4" id="KW-1185">Reference proteome</keyword>
<sequence>MALRAPTPSRSSPAPTAVRPAASAYAASLEAAAKQQSHVDELIVKNRTLEHTVEKLKLTLTAEDTRSKDTIQKIQQKWEAERAEWREGCDALQTAHRVAHLSTSVELDKERIEASKEKERLRQETVKRLQRDFKLAMFQMQESKQERRLRELEDELELARLNHNKELRTMKLKSKGSTSELQERNAELEAQVAEKEAELVDLHHAELKTKYDELLKSSSDSTRQLEKWRTLESRDITELETLRQQKIKLEITVKDLQNQLDDAKKNGAEKAKAKVVKWKESLEEHQRALVEANEMATRLEADAEQSRIDLEDAAQKLQSLEAQLQAETSKRKALEKRSSTVKSQHTALSPIAGSDPEVEEILSPRQSKPPPKAKPVSRRAQSKQRVAEPAEDSPDIEVVESPVAPKPKSKRRGGNDSDIVENDPLPVKKPRSKKQATPVEVETEAGPSKPKAKRGRPKKSPEAPSDVEVVDVAPSLHKKGKAKAPEVAIEDEDEDVQELPKKKGKGKAPEIVIQDEDEDVQELPTKRKRTKPDDEDDIGRKGVGPSAPAKRGRPPKEKPPSRQPSVARNTIRVDESDDEANATSQPKKKRKINIFASAQPHTFEWGTFGQGGGGGGLDIPTDLSPVKDNDAIPPRSTSRLGSVFGSFSQPGRR</sequence>
<keyword evidence="1" id="KW-0175">Coiled coil</keyword>
<organism evidence="3 4">
    <name type="scientific">Antrodiella citrinella</name>
    <dbReference type="NCBI Taxonomy" id="2447956"/>
    <lineage>
        <taxon>Eukaryota</taxon>
        <taxon>Fungi</taxon>
        <taxon>Dikarya</taxon>
        <taxon>Basidiomycota</taxon>
        <taxon>Agaricomycotina</taxon>
        <taxon>Agaricomycetes</taxon>
        <taxon>Polyporales</taxon>
        <taxon>Steccherinaceae</taxon>
        <taxon>Antrodiella</taxon>
    </lineage>
</organism>
<protein>
    <submittedName>
        <fullName evidence="3">Uncharacterized protein</fullName>
    </submittedName>
</protein>
<accession>A0A4S4N2N3</accession>
<dbReference type="EMBL" id="SGPM01000009">
    <property type="protein sequence ID" value="THH33214.1"/>
    <property type="molecule type" value="Genomic_DNA"/>
</dbReference>
<name>A0A4S4N2N3_9APHY</name>
<dbReference type="Proteomes" id="UP000308730">
    <property type="component" value="Unassembled WGS sequence"/>
</dbReference>
<feature type="region of interest" description="Disordered" evidence="2">
    <location>
        <begin position="325"/>
        <end position="653"/>
    </location>
</feature>
<comment type="caution">
    <text evidence="3">The sequence shown here is derived from an EMBL/GenBank/DDBJ whole genome shotgun (WGS) entry which is preliminary data.</text>
</comment>
<evidence type="ECO:0000313" key="3">
    <source>
        <dbReference type="EMBL" id="THH33214.1"/>
    </source>
</evidence>
<evidence type="ECO:0000256" key="1">
    <source>
        <dbReference type="SAM" id="Coils"/>
    </source>
</evidence>
<proteinExistence type="predicted"/>
<feature type="compositionally biased region" description="Gly residues" evidence="2">
    <location>
        <begin position="608"/>
        <end position="617"/>
    </location>
</feature>
<feature type="compositionally biased region" description="Acidic residues" evidence="2">
    <location>
        <begin position="488"/>
        <end position="497"/>
    </location>
</feature>
<reference evidence="3 4" key="1">
    <citation type="submission" date="2019-02" db="EMBL/GenBank/DDBJ databases">
        <title>Genome sequencing of the rare red list fungi Antrodiella citrinella (Flaviporus citrinellus).</title>
        <authorList>
            <person name="Buettner E."/>
            <person name="Kellner H."/>
        </authorList>
    </citation>
    <scope>NUCLEOTIDE SEQUENCE [LARGE SCALE GENOMIC DNA]</scope>
    <source>
        <strain evidence="3 4">DSM 108506</strain>
    </source>
</reference>
<feature type="compositionally biased region" description="Acidic residues" evidence="2">
    <location>
        <begin position="389"/>
        <end position="398"/>
    </location>
</feature>
<evidence type="ECO:0000256" key="2">
    <source>
        <dbReference type="SAM" id="MobiDB-lite"/>
    </source>
</evidence>
<dbReference type="OrthoDB" id="2681654at2759"/>
<dbReference type="AlphaFoldDB" id="A0A4S4N2N3"/>
<gene>
    <name evidence="3" type="ORF">EUX98_g957</name>
</gene>
<evidence type="ECO:0000313" key="4">
    <source>
        <dbReference type="Proteomes" id="UP000308730"/>
    </source>
</evidence>